<protein>
    <recommendedName>
        <fullName evidence="4">Phosphate-binding protein</fullName>
    </recommendedName>
</protein>
<keyword evidence="5" id="KW-0732">Signal</keyword>
<dbReference type="InterPro" id="IPR024370">
    <property type="entry name" value="PBP_domain"/>
</dbReference>
<comment type="similarity">
    <text evidence="1 4">Belongs to the PstS family.</text>
</comment>
<comment type="caution">
    <text evidence="7">The sequence shown here is derived from an EMBL/GenBank/DDBJ whole genome shotgun (WGS) entry which is preliminary data.</text>
</comment>
<evidence type="ECO:0000259" key="6">
    <source>
        <dbReference type="Pfam" id="PF12849"/>
    </source>
</evidence>
<dbReference type="NCBIfam" id="TIGR00975">
    <property type="entry name" value="3a0107s03"/>
    <property type="match status" value="1"/>
</dbReference>
<dbReference type="GO" id="GO:0035435">
    <property type="term" value="P:phosphate ion transmembrane transport"/>
    <property type="evidence" value="ECO:0007669"/>
    <property type="project" value="InterPro"/>
</dbReference>
<feature type="signal peptide" evidence="5">
    <location>
        <begin position="1"/>
        <end position="20"/>
    </location>
</feature>
<accession>A0A941E8E8</accession>
<dbReference type="PANTHER" id="PTHR42996:SF1">
    <property type="entry name" value="PHOSPHATE-BINDING PROTEIN PSTS"/>
    <property type="match status" value="1"/>
</dbReference>
<sequence length="378" mass="38423">MRLKVLAPAALIAVSALTQAGCGNSSTTATTSTTSAAAATGSAAALPTAPPAGQVSLAETGSTLLYPLFNLWDPAYHTQYSNVTITAQGTGSGTGISQASAGAVNIGASDAYLSSGQVAKTPSLLNIPLAISAQQINYNIPNFSGTLKLNGMLLSEIYQGKITNWDAPQIAAVNPGAKLPNLKIVPVHRSDGSGDTFLFTQYLSKQDASGWGNSISYGTTVSFPAVAGALAENGNGGMVSGCAATPGCVAYIGISYLKQTQSKHLGEAEIANASGNYELPTATTIGAEASAMTAQTPANETLSMIDGPAPQGYPIINYEYAIVNSKQSSATTATALQAFLGWALTAGNASSYLDQVDFQPLPAAIVKLSDDQLAKITG</sequence>
<dbReference type="EMBL" id="JAGSOH010000051">
    <property type="protein sequence ID" value="MBR7828215.1"/>
    <property type="molecule type" value="Genomic_DNA"/>
</dbReference>
<evidence type="ECO:0000256" key="3">
    <source>
        <dbReference type="ARBA" id="ARBA00022592"/>
    </source>
</evidence>
<dbReference type="GO" id="GO:0043190">
    <property type="term" value="C:ATP-binding cassette (ABC) transporter complex"/>
    <property type="evidence" value="ECO:0007669"/>
    <property type="project" value="InterPro"/>
</dbReference>
<dbReference type="PANTHER" id="PTHR42996">
    <property type="entry name" value="PHOSPHATE-BINDING PROTEIN PSTS"/>
    <property type="match status" value="1"/>
</dbReference>
<keyword evidence="3 4" id="KW-0592">Phosphate transport</keyword>
<dbReference type="Gene3D" id="3.40.190.10">
    <property type="entry name" value="Periplasmic binding protein-like II"/>
    <property type="match status" value="2"/>
</dbReference>
<dbReference type="InterPro" id="IPR050962">
    <property type="entry name" value="Phosphate-bind_PstS"/>
</dbReference>
<dbReference type="SUPFAM" id="SSF53850">
    <property type="entry name" value="Periplasmic binding protein-like II"/>
    <property type="match status" value="1"/>
</dbReference>
<gene>
    <name evidence="7" type="primary">pstS</name>
    <name evidence="7" type="ORF">KDK95_18015</name>
</gene>
<evidence type="ECO:0000313" key="8">
    <source>
        <dbReference type="Proteomes" id="UP000676325"/>
    </source>
</evidence>
<name>A0A941E8E8_9ACTN</name>
<feature type="chain" id="PRO_5039679136" description="Phosphate-binding protein" evidence="5">
    <location>
        <begin position="21"/>
        <end position="378"/>
    </location>
</feature>
<proteinExistence type="inferred from homology"/>
<keyword evidence="8" id="KW-1185">Reference proteome</keyword>
<evidence type="ECO:0000313" key="7">
    <source>
        <dbReference type="EMBL" id="MBR7828215.1"/>
    </source>
</evidence>
<dbReference type="GO" id="GO:0042301">
    <property type="term" value="F:phosphate ion binding"/>
    <property type="evidence" value="ECO:0007669"/>
    <property type="project" value="InterPro"/>
</dbReference>
<organism evidence="7 8">
    <name type="scientific">Actinospica acidithermotolerans</name>
    <dbReference type="NCBI Taxonomy" id="2828514"/>
    <lineage>
        <taxon>Bacteria</taxon>
        <taxon>Bacillati</taxon>
        <taxon>Actinomycetota</taxon>
        <taxon>Actinomycetes</taxon>
        <taxon>Catenulisporales</taxon>
        <taxon>Actinospicaceae</taxon>
        <taxon>Actinospica</taxon>
    </lineage>
</organism>
<evidence type="ECO:0000256" key="2">
    <source>
        <dbReference type="ARBA" id="ARBA00022448"/>
    </source>
</evidence>
<evidence type="ECO:0000256" key="1">
    <source>
        <dbReference type="ARBA" id="ARBA00008725"/>
    </source>
</evidence>
<dbReference type="Pfam" id="PF12849">
    <property type="entry name" value="PBP_like_2"/>
    <property type="match status" value="1"/>
</dbReference>
<evidence type="ECO:0000256" key="5">
    <source>
        <dbReference type="SAM" id="SignalP"/>
    </source>
</evidence>
<evidence type="ECO:0000256" key="4">
    <source>
        <dbReference type="PIRNR" id="PIRNR002756"/>
    </source>
</evidence>
<dbReference type="Proteomes" id="UP000676325">
    <property type="component" value="Unassembled WGS sequence"/>
</dbReference>
<dbReference type="AlphaFoldDB" id="A0A941E8E8"/>
<keyword evidence="2 4" id="KW-0813">Transport</keyword>
<reference evidence="7" key="1">
    <citation type="submission" date="2021-04" db="EMBL/GenBank/DDBJ databases">
        <title>Genome based classification of Actinospica acidithermotolerans sp. nov., an actinobacterium isolated from an Indonesian hot spring.</title>
        <authorList>
            <person name="Kusuma A.B."/>
            <person name="Putra K.E."/>
            <person name="Nafisah S."/>
            <person name="Loh J."/>
            <person name="Nouioui I."/>
            <person name="Goodfellow M."/>
        </authorList>
    </citation>
    <scope>NUCLEOTIDE SEQUENCE</scope>
    <source>
        <strain evidence="7">MGRD01-02</strain>
    </source>
</reference>
<dbReference type="InterPro" id="IPR005673">
    <property type="entry name" value="ABC_phos-bd_PstS"/>
</dbReference>
<dbReference type="PIRSF" id="PIRSF002756">
    <property type="entry name" value="PstS"/>
    <property type="match status" value="1"/>
</dbReference>
<feature type="domain" description="PBP" evidence="6">
    <location>
        <begin position="50"/>
        <end position="344"/>
    </location>
</feature>
<dbReference type="RefSeq" id="WP_212519352.1">
    <property type="nucleotide sequence ID" value="NZ_JAGSOH010000051.1"/>
</dbReference>